<evidence type="ECO:0000256" key="2">
    <source>
        <dbReference type="PROSITE-ProRule" id="PRU00182"/>
    </source>
</evidence>
<dbReference type="Pfam" id="PF00849">
    <property type="entry name" value="PseudoU_synth_2"/>
    <property type="match status" value="1"/>
</dbReference>
<reference evidence="4 5" key="1">
    <citation type="submission" date="2020-03" db="EMBL/GenBank/DDBJ databases">
        <title>Vagococcus sp. nov., isolated from beetles.</title>
        <authorList>
            <person name="Hyun D.-W."/>
            <person name="Bae J.-W."/>
        </authorList>
    </citation>
    <scope>NUCLEOTIDE SEQUENCE [LARGE SCALE GENOMIC DNA]</scope>
    <source>
        <strain evidence="4 5">HDW17A</strain>
    </source>
</reference>
<dbReference type="PROSITE" id="PS50889">
    <property type="entry name" value="S4"/>
    <property type="match status" value="1"/>
</dbReference>
<dbReference type="Proteomes" id="UP000500890">
    <property type="component" value="Chromosome"/>
</dbReference>
<dbReference type="InterPro" id="IPR020103">
    <property type="entry name" value="PsdUridine_synth_cat_dom_sf"/>
</dbReference>
<evidence type="ECO:0000313" key="4">
    <source>
        <dbReference type="EMBL" id="QIL46084.1"/>
    </source>
</evidence>
<protein>
    <submittedName>
        <fullName evidence="4">rRNA pseudouridine synthase</fullName>
    </submittedName>
</protein>
<dbReference type="GO" id="GO:0006396">
    <property type="term" value="P:RNA processing"/>
    <property type="evidence" value="ECO:0007669"/>
    <property type="project" value="UniProtKB-ARBA"/>
</dbReference>
<dbReference type="InterPro" id="IPR000748">
    <property type="entry name" value="PsdUridine_synth_RsuA/RluB/E/F"/>
</dbReference>
<dbReference type="SUPFAM" id="SSF55174">
    <property type="entry name" value="Alpha-L RNA-binding motif"/>
    <property type="match status" value="1"/>
</dbReference>
<feature type="domain" description="Pseudouridine synthase RsuA/RluA-like" evidence="3">
    <location>
        <begin position="62"/>
        <end position="195"/>
    </location>
</feature>
<evidence type="ECO:0000313" key="5">
    <source>
        <dbReference type="Proteomes" id="UP000500890"/>
    </source>
</evidence>
<dbReference type="InterPro" id="IPR050343">
    <property type="entry name" value="RsuA_PseudoU_synthase"/>
</dbReference>
<organism evidence="4 5">
    <name type="scientific">Vagococcus coleopterorum</name>
    <dbReference type="NCBI Taxonomy" id="2714946"/>
    <lineage>
        <taxon>Bacteria</taxon>
        <taxon>Bacillati</taxon>
        <taxon>Bacillota</taxon>
        <taxon>Bacilli</taxon>
        <taxon>Lactobacillales</taxon>
        <taxon>Enterococcaceae</taxon>
        <taxon>Vagococcus</taxon>
    </lineage>
</organism>
<dbReference type="PANTHER" id="PTHR47683">
    <property type="entry name" value="PSEUDOURIDINE SYNTHASE FAMILY PROTEIN-RELATED"/>
    <property type="match status" value="1"/>
</dbReference>
<evidence type="ECO:0000259" key="3">
    <source>
        <dbReference type="Pfam" id="PF00849"/>
    </source>
</evidence>
<dbReference type="Gene3D" id="3.30.70.1560">
    <property type="entry name" value="Alpha-L RNA-binding motif"/>
    <property type="match status" value="1"/>
</dbReference>
<dbReference type="CDD" id="cd00165">
    <property type="entry name" value="S4"/>
    <property type="match status" value="1"/>
</dbReference>
<dbReference type="CDD" id="cd02553">
    <property type="entry name" value="PseudoU_synth_RsuA"/>
    <property type="match status" value="1"/>
</dbReference>
<proteinExistence type="predicted"/>
<dbReference type="InterPro" id="IPR006145">
    <property type="entry name" value="PsdUridine_synth_RsuA/RluA"/>
</dbReference>
<keyword evidence="2" id="KW-0694">RNA-binding</keyword>
<dbReference type="InterPro" id="IPR020094">
    <property type="entry name" value="TruA/RsuA/RluB/E/F_N"/>
</dbReference>
<dbReference type="EMBL" id="CP049886">
    <property type="protein sequence ID" value="QIL46084.1"/>
    <property type="molecule type" value="Genomic_DNA"/>
</dbReference>
<dbReference type="RefSeq" id="WP_166007224.1">
    <property type="nucleotide sequence ID" value="NZ_CP049886.1"/>
</dbReference>
<name>A0A6G8ALX4_9ENTE</name>
<dbReference type="PANTHER" id="PTHR47683:SF4">
    <property type="entry name" value="PSEUDOURIDINE SYNTHASE"/>
    <property type="match status" value="1"/>
</dbReference>
<keyword evidence="1" id="KW-0413">Isomerase</keyword>
<dbReference type="InterPro" id="IPR036986">
    <property type="entry name" value="S4_RNA-bd_sf"/>
</dbReference>
<dbReference type="GO" id="GO:0009982">
    <property type="term" value="F:pseudouridine synthase activity"/>
    <property type="evidence" value="ECO:0007669"/>
    <property type="project" value="InterPro"/>
</dbReference>
<dbReference type="GO" id="GO:0140098">
    <property type="term" value="F:catalytic activity, acting on RNA"/>
    <property type="evidence" value="ECO:0007669"/>
    <property type="project" value="UniProtKB-ARBA"/>
</dbReference>
<dbReference type="InterPro" id="IPR042092">
    <property type="entry name" value="PsdUridine_s_RsuA/RluB/E/F_cat"/>
</dbReference>
<accession>A0A6G8ALX4</accession>
<keyword evidence="5" id="KW-1185">Reference proteome</keyword>
<gene>
    <name evidence="4" type="ORF">G7081_02875</name>
</gene>
<dbReference type="GO" id="GO:0003723">
    <property type="term" value="F:RNA binding"/>
    <property type="evidence" value="ECO:0007669"/>
    <property type="project" value="UniProtKB-KW"/>
</dbReference>
<dbReference type="SUPFAM" id="SSF55120">
    <property type="entry name" value="Pseudouridine synthase"/>
    <property type="match status" value="1"/>
</dbReference>
<dbReference type="GO" id="GO:0001522">
    <property type="term" value="P:pseudouridine synthesis"/>
    <property type="evidence" value="ECO:0007669"/>
    <property type="project" value="InterPro"/>
</dbReference>
<dbReference type="NCBIfam" id="TIGR00093">
    <property type="entry name" value="pseudouridine synthase"/>
    <property type="match status" value="1"/>
</dbReference>
<dbReference type="Gene3D" id="3.30.70.580">
    <property type="entry name" value="Pseudouridine synthase I, catalytic domain, N-terminal subdomain"/>
    <property type="match status" value="1"/>
</dbReference>
<dbReference type="KEGG" id="vah:G7081_02875"/>
<dbReference type="AlphaFoldDB" id="A0A6G8ALX4"/>
<evidence type="ECO:0000256" key="1">
    <source>
        <dbReference type="ARBA" id="ARBA00023235"/>
    </source>
</evidence>
<dbReference type="Gene3D" id="3.10.290.10">
    <property type="entry name" value="RNA-binding S4 domain"/>
    <property type="match status" value="1"/>
</dbReference>
<sequence length="244" mass="27292">MRLDKLLEENKIGSRKSVKRTLLTGEVMVNDEIIRCGHYNVDPGLDRIYVGLQQLSGDPHRYIILNKPQGVVTAVSDAEHQTVLDSVKAQGIEVTGLFPVGRLDRDTEGLTLLTDNGQLAYELAMGDKKVTKIYRVQVNTSLTKNDQEAFLEGIKFHDGTTCKPVILKIISSSKEVSEARVEIQEGKFHQVKKMFLTRDGKVTFLKRIALGPLNLPDDLLVGEARPLTINELESLRPFFNPNPQ</sequence>